<gene>
    <name evidence="4" type="ORF">IAD26_00350</name>
</gene>
<dbReference type="EMBL" id="DVOD01000004">
    <property type="protein sequence ID" value="HIU91560.1"/>
    <property type="molecule type" value="Genomic_DNA"/>
</dbReference>
<evidence type="ECO:0000313" key="5">
    <source>
        <dbReference type="Proteomes" id="UP000886748"/>
    </source>
</evidence>
<dbReference type="CDD" id="cd02440">
    <property type="entry name" value="AdoMet_MTases"/>
    <property type="match status" value="1"/>
</dbReference>
<dbReference type="Pfam" id="PF01596">
    <property type="entry name" value="Methyltransf_3"/>
    <property type="match status" value="1"/>
</dbReference>
<accession>A0A9D1MY36</accession>
<sequence length="187" mass="20973">MDAVALKISHELELTQHEFWNISHQTAEFISMLIKISAPKNVLEIGTSNGYSALWIADALKSAGNKGHLTTIEFYEKRQSIARENIEKCALSDFVTFKQGRALEILANLDFVPDMVFIDANKSEYIQYFDLLKDKLPKGGIILADNVVSHAAKVADFLEEIKNDTRYQSQVLDLPAGLLMALKLTEN</sequence>
<dbReference type="Proteomes" id="UP000886748">
    <property type="component" value="Unassembled WGS sequence"/>
</dbReference>
<dbReference type="GO" id="GO:0032259">
    <property type="term" value="P:methylation"/>
    <property type="evidence" value="ECO:0007669"/>
    <property type="project" value="UniProtKB-KW"/>
</dbReference>
<name>A0A9D1MY36_9CLOT</name>
<dbReference type="Gene3D" id="3.40.50.150">
    <property type="entry name" value="Vaccinia Virus protein VP39"/>
    <property type="match status" value="1"/>
</dbReference>
<keyword evidence="3" id="KW-0949">S-adenosyl-L-methionine</keyword>
<comment type="caution">
    <text evidence="4">The sequence shown here is derived from an EMBL/GenBank/DDBJ whole genome shotgun (WGS) entry which is preliminary data.</text>
</comment>
<evidence type="ECO:0000313" key="4">
    <source>
        <dbReference type="EMBL" id="HIU91560.1"/>
    </source>
</evidence>
<reference evidence="4" key="1">
    <citation type="submission" date="2020-10" db="EMBL/GenBank/DDBJ databases">
        <authorList>
            <person name="Gilroy R."/>
        </authorList>
    </citation>
    <scope>NUCLEOTIDE SEQUENCE</scope>
    <source>
        <strain evidence="4">CHK154-7741</strain>
    </source>
</reference>
<keyword evidence="2" id="KW-0808">Transferase</keyword>
<reference evidence="4" key="2">
    <citation type="journal article" date="2021" name="PeerJ">
        <title>Extensive microbial diversity within the chicken gut microbiome revealed by metagenomics and culture.</title>
        <authorList>
            <person name="Gilroy R."/>
            <person name="Ravi A."/>
            <person name="Getino M."/>
            <person name="Pursley I."/>
            <person name="Horton D.L."/>
            <person name="Alikhan N.F."/>
            <person name="Baker D."/>
            <person name="Gharbi K."/>
            <person name="Hall N."/>
            <person name="Watson M."/>
            <person name="Adriaenssens E.M."/>
            <person name="Foster-Nyarko E."/>
            <person name="Jarju S."/>
            <person name="Secka A."/>
            <person name="Antonio M."/>
            <person name="Oren A."/>
            <person name="Chaudhuri R.R."/>
            <person name="La Ragione R."/>
            <person name="Hildebrand F."/>
            <person name="Pallen M.J."/>
        </authorList>
    </citation>
    <scope>NUCLEOTIDE SEQUENCE</scope>
    <source>
        <strain evidence="4">CHK154-7741</strain>
    </source>
</reference>
<dbReference type="GO" id="GO:0008171">
    <property type="term" value="F:O-methyltransferase activity"/>
    <property type="evidence" value="ECO:0007669"/>
    <property type="project" value="InterPro"/>
</dbReference>
<proteinExistence type="predicted"/>
<protein>
    <submittedName>
        <fullName evidence="4">O-methyltransferase</fullName>
    </submittedName>
</protein>
<keyword evidence="1" id="KW-0489">Methyltransferase</keyword>
<dbReference type="AlphaFoldDB" id="A0A9D1MY36"/>
<dbReference type="PANTHER" id="PTHR43167">
    <property type="entry name" value="PUTATIVE (AFU_ORTHOLOGUE AFUA_6G01830)-RELATED"/>
    <property type="match status" value="1"/>
</dbReference>
<dbReference type="InterPro" id="IPR029063">
    <property type="entry name" value="SAM-dependent_MTases_sf"/>
</dbReference>
<dbReference type="PROSITE" id="PS51682">
    <property type="entry name" value="SAM_OMT_I"/>
    <property type="match status" value="1"/>
</dbReference>
<dbReference type="PANTHER" id="PTHR43167:SF1">
    <property type="entry name" value="PUTATIVE (AFU_ORTHOLOGUE AFUA_6G01830)-RELATED"/>
    <property type="match status" value="1"/>
</dbReference>
<evidence type="ECO:0000256" key="2">
    <source>
        <dbReference type="ARBA" id="ARBA00022679"/>
    </source>
</evidence>
<dbReference type="SUPFAM" id="SSF53335">
    <property type="entry name" value="S-adenosyl-L-methionine-dependent methyltransferases"/>
    <property type="match status" value="1"/>
</dbReference>
<organism evidence="4 5">
    <name type="scientific">Candidatus Limenecus avicola</name>
    <dbReference type="NCBI Taxonomy" id="2840847"/>
    <lineage>
        <taxon>Bacteria</taxon>
        <taxon>Bacillati</taxon>
        <taxon>Bacillota</taxon>
        <taxon>Clostridia</taxon>
        <taxon>Eubacteriales</taxon>
        <taxon>Clostridiaceae</taxon>
        <taxon>Clostridiaceae incertae sedis</taxon>
        <taxon>Candidatus Limenecus</taxon>
    </lineage>
</organism>
<evidence type="ECO:0000256" key="3">
    <source>
        <dbReference type="ARBA" id="ARBA00022691"/>
    </source>
</evidence>
<dbReference type="InterPro" id="IPR002935">
    <property type="entry name" value="SAM_O-MeTrfase"/>
</dbReference>
<evidence type="ECO:0000256" key="1">
    <source>
        <dbReference type="ARBA" id="ARBA00022603"/>
    </source>
</evidence>